<dbReference type="Pfam" id="PF17963">
    <property type="entry name" value="Big_9"/>
    <property type="match status" value="1"/>
</dbReference>
<name>A0ABY8Q4R4_9RHOB</name>
<evidence type="ECO:0000313" key="3">
    <source>
        <dbReference type="Proteomes" id="UP001230978"/>
    </source>
</evidence>
<dbReference type="RefSeq" id="WP_281465142.1">
    <property type="nucleotide sequence ID" value="NZ_CP124535.1"/>
</dbReference>
<dbReference type="Pfam" id="PF13403">
    <property type="entry name" value="Hint_2"/>
    <property type="match status" value="1"/>
</dbReference>
<accession>A0ABY8Q4R4</accession>
<dbReference type="EMBL" id="CP124535">
    <property type="protein sequence ID" value="WGV15607.1"/>
    <property type="molecule type" value="Genomic_DNA"/>
</dbReference>
<dbReference type="SUPFAM" id="SSF51294">
    <property type="entry name" value="Hedgehog/intein (Hint) domain"/>
    <property type="match status" value="1"/>
</dbReference>
<gene>
    <name evidence="2" type="ORF">QF092_15290</name>
</gene>
<evidence type="ECO:0000313" key="2">
    <source>
        <dbReference type="EMBL" id="WGV15607.1"/>
    </source>
</evidence>
<protein>
    <submittedName>
        <fullName evidence="2">Choice-of-anchor L domain-containing protein</fullName>
    </submittedName>
</protein>
<organism evidence="2 3">
    <name type="scientific">Fuscovulum ytuae</name>
    <dbReference type="NCBI Taxonomy" id="3042299"/>
    <lineage>
        <taxon>Bacteria</taxon>
        <taxon>Pseudomonadati</taxon>
        <taxon>Pseudomonadota</taxon>
        <taxon>Alphaproteobacteria</taxon>
        <taxon>Rhodobacterales</taxon>
        <taxon>Paracoccaceae</taxon>
        <taxon>Fuscovulum</taxon>
    </lineage>
</organism>
<proteinExistence type="predicted"/>
<reference evidence="2 3" key="1">
    <citation type="submission" date="2023-04" db="EMBL/GenBank/DDBJ databases">
        <title>YMD61, complete Genome.</title>
        <authorList>
            <person name="Zhang J."/>
        </authorList>
    </citation>
    <scope>NUCLEOTIDE SEQUENCE [LARGE SCALE GENOMIC DNA]</scope>
    <source>
        <strain evidence="2 3">YMD61</strain>
    </source>
</reference>
<dbReference type="InterPro" id="IPR028992">
    <property type="entry name" value="Hedgehog/Intein_dom"/>
</dbReference>
<feature type="domain" description="Hedgehog/Intein (Hint)" evidence="1">
    <location>
        <begin position="335"/>
        <end position="471"/>
    </location>
</feature>
<dbReference type="Gene3D" id="2.170.16.10">
    <property type="entry name" value="Hedgehog/Intein (Hint) domain"/>
    <property type="match status" value="1"/>
</dbReference>
<evidence type="ECO:0000259" key="1">
    <source>
        <dbReference type="Pfam" id="PF13403"/>
    </source>
</evidence>
<dbReference type="InterPro" id="IPR049804">
    <property type="entry name" value="Choice_anch_L"/>
</dbReference>
<sequence>MADMELRIDSASAEQMAQTIFGAGVKIVSASYSGQSGQVGIYSGAETTMPGVAPSDSGLILSTGKVSDFTQSSGDANISSGTSTDFGRTGDDMLSKVSGQTTFDAAVFQANFVPSGDLLTMQIVWSSEEYLEYVNSGFNDAFAVWVNGVPAELVVGSGAISIDNINDKVNSNLYVDNPASSNTYNTEMDGFTVTLTLKVPVTAGEVNTFRMAIADGGDGAFDSAVMIAADSVQVAMIAQDDEITLRQGEEGVLDVLSNDSSSLGDPLTVTKINGVDVVAGDSVKLSTGEVITLGKDGKLYFQSMKSTQDQVITYEVTDGVGTTDVAFIKLNMIACFTEGTLIDVPGGRVPVERLRVGDAVLTRDHGAQVLRWVGRVVRAAVGADAPVEIAAGTFGDHGTVRLSPNHRVLVTGARAELLFGEAEVLVKAQHLVDGRAVRVVEGGEVAYLHLLFDRHEVVVANGLACESYHPGSLAGCDAEARDEVLRLFPALREDGAAYGPLARVELKAREARLLAG</sequence>
<dbReference type="InterPro" id="IPR036844">
    <property type="entry name" value="Hint_dom_sf"/>
</dbReference>
<dbReference type="NCBIfam" id="NF038133">
    <property type="entry name" value="choice_anch_L"/>
    <property type="match status" value="1"/>
</dbReference>
<keyword evidence="3" id="KW-1185">Reference proteome</keyword>
<dbReference type="Proteomes" id="UP001230978">
    <property type="component" value="Chromosome"/>
</dbReference>